<protein>
    <submittedName>
        <fullName evidence="2">Uncharacterized protein</fullName>
    </submittedName>
</protein>
<dbReference type="EMBL" id="UGRI01000001">
    <property type="protein sequence ID" value="SUA21561.1"/>
    <property type="molecule type" value="Genomic_DNA"/>
</dbReference>
<keyword evidence="1" id="KW-0812">Transmembrane</keyword>
<evidence type="ECO:0000313" key="2">
    <source>
        <dbReference type="EMBL" id="SUA21561.1"/>
    </source>
</evidence>
<feature type="transmembrane region" description="Helical" evidence="1">
    <location>
        <begin position="6"/>
        <end position="25"/>
    </location>
</feature>
<proteinExistence type="predicted"/>
<keyword evidence="1" id="KW-0472">Membrane</keyword>
<sequence length="33" mass="3648">MDFVTGTWVMAAVGLVLVIVARIYLKTPKNNRA</sequence>
<keyword evidence="1" id="KW-1133">Transmembrane helix</keyword>
<reference evidence="2" key="1">
    <citation type="submission" date="2018-06" db="EMBL/GenBank/DDBJ databases">
        <authorList>
            <consortium name="Pathogen Informatics"/>
            <person name="Doyle S."/>
        </authorList>
    </citation>
    <scope>NUCLEOTIDE SEQUENCE [LARGE SCALE GENOMIC DNA]</scope>
    <source>
        <strain evidence="2">NCTC11421</strain>
    </source>
</reference>
<gene>
    <name evidence="2" type="ORF">NCTC11421_01524</name>
</gene>
<accession>A0A378VZ20</accession>
<dbReference type="AlphaFoldDB" id="A0A378VZ20"/>
<evidence type="ECO:0000256" key="1">
    <source>
        <dbReference type="SAM" id="Phobius"/>
    </source>
</evidence>
<name>A0A378VZ20_NEIGO</name>
<organism evidence="2">
    <name type="scientific">Neisseria gonorrhoeae</name>
    <dbReference type="NCBI Taxonomy" id="485"/>
    <lineage>
        <taxon>Bacteria</taxon>
        <taxon>Pseudomonadati</taxon>
        <taxon>Pseudomonadota</taxon>
        <taxon>Betaproteobacteria</taxon>
        <taxon>Neisseriales</taxon>
        <taxon>Neisseriaceae</taxon>
        <taxon>Neisseria</taxon>
    </lineage>
</organism>